<reference evidence="2 3" key="1">
    <citation type="submission" date="2020-08" db="EMBL/GenBank/DDBJ databases">
        <title>Sequencing the genomes of 1000 actinobacteria strains.</title>
        <authorList>
            <person name="Klenk H.-P."/>
        </authorList>
    </citation>
    <scope>NUCLEOTIDE SEQUENCE [LARGE SCALE GENOMIC DNA]</scope>
    <source>
        <strain evidence="2 3">DSM 45518</strain>
    </source>
</reference>
<dbReference type="Gene3D" id="3.60.15.10">
    <property type="entry name" value="Ribonuclease Z/Hydroxyacylglutathione hydrolase-like"/>
    <property type="match status" value="1"/>
</dbReference>
<dbReference type="EMBL" id="JACHMF010000001">
    <property type="protein sequence ID" value="MBB4695534.1"/>
    <property type="molecule type" value="Genomic_DNA"/>
</dbReference>
<dbReference type="InterPro" id="IPR036866">
    <property type="entry name" value="RibonucZ/Hydroxyglut_hydro"/>
</dbReference>
<evidence type="ECO:0000313" key="2">
    <source>
        <dbReference type="EMBL" id="MBB4695534.1"/>
    </source>
</evidence>
<comment type="caution">
    <text evidence="2">The sequence shown here is derived from an EMBL/GenBank/DDBJ whole genome shotgun (WGS) entry which is preliminary data.</text>
</comment>
<evidence type="ECO:0000313" key="3">
    <source>
        <dbReference type="Proteomes" id="UP000542742"/>
    </source>
</evidence>
<protein>
    <submittedName>
        <fullName evidence="2">L-ascorbate metabolism protein UlaG (Beta-lactamase superfamily)</fullName>
    </submittedName>
</protein>
<name>A0A7W7CVP0_9ACTN</name>
<dbReference type="SUPFAM" id="SSF56281">
    <property type="entry name" value="Metallo-hydrolase/oxidoreductase"/>
    <property type="match status" value="1"/>
</dbReference>
<dbReference type="AlphaFoldDB" id="A0A7W7CVP0"/>
<dbReference type="InterPro" id="IPR050114">
    <property type="entry name" value="UPF0173_UPF0282_UlaG_hydrolase"/>
</dbReference>
<dbReference type="InterPro" id="IPR001279">
    <property type="entry name" value="Metallo-B-lactamas"/>
</dbReference>
<proteinExistence type="predicted"/>
<accession>A0A7W7CVP0</accession>
<dbReference type="Proteomes" id="UP000542742">
    <property type="component" value="Unassembled WGS sequence"/>
</dbReference>
<gene>
    <name evidence="2" type="ORF">BKA14_005682</name>
</gene>
<sequence length="561" mass="62693">MDAGSGRVAVDPSLDYFGNLWSPKGQNDRAVTTLRGVDAVVVSHSHVDHFHVPTLLQLDRDTPIVLPEADLDARFPMSGELKEHGFTDIRFLGVDRPAAVAGFEISAVAACESIEGIPQQSLLFAAGGLRVLHGADTLEDFAGYARLAAQGPVDVALLPLNCSFNFRALRNQMSPATFLRSVELLSPVVAVPLGINEGTRRAQTALDAPWFPHSEALYTDRFLLSHAPAGTSVEPLADGQTLLLERAADGAVTWRSEPEPTGADLSAAGVEIAMGRFWSLALDVHRRDRHYFGLNLTRKFPQWRDSWLECRDRLEALLPEWAEHLTDALGRASRRYSTLPVLMHFPDTVDFLEARGDDVAALVMQSLYLLDPDVAEHDYLQRIYDVLSYRVRDDAEALWRCHFEYARWLQTRQAAKQPNRPADFSPAAEQGWLRRQIDADLDAADYAHPRINPIFGPFEGTPEFLRQGPSGEDTLTFYLVDRNDERIRTSVKIFSRTSAALVRAIEASRGRKTITAICAETGAGIDEFRRLYESMLAFTPYLMDTHWLPSETLAWEPHFTR</sequence>
<feature type="domain" description="Metallo-beta-lactamase" evidence="1">
    <location>
        <begin position="7"/>
        <end position="167"/>
    </location>
</feature>
<evidence type="ECO:0000259" key="1">
    <source>
        <dbReference type="Pfam" id="PF12706"/>
    </source>
</evidence>
<keyword evidence="3" id="KW-1185">Reference proteome</keyword>
<dbReference type="PANTHER" id="PTHR43546:SF3">
    <property type="entry name" value="UPF0173 METAL-DEPENDENT HYDROLASE MJ1163"/>
    <property type="match status" value="1"/>
</dbReference>
<organism evidence="2 3">
    <name type="scientific">Paractinoplanes abujensis</name>
    <dbReference type="NCBI Taxonomy" id="882441"/>
    <lineage>
        <taxon>Bacteria</taxon>
        <taxon>Bacillati</taxon>
        <taxon>Actinomycetota</taxon>
        <taxon>Actinomycetes</taxon>
        <taxon>Micromonosporales</taxon>
        <taxon>Micromonosporaceae</taxon>
        <taxon>Paractinoplanes</taxon>
    </lineage>
</organism>
<dbReference type="PANTHER" id="PTHR43546">
    <property type="entry name" value="UPF0173 METAL-DEPENDENT HYDROLASE MJ1163-RELATED"/>
    <property type="match status" value="1"/>
</dbReference>
<dbReference type="Pfam" id="PF12706">
    <property type="entry name" value="Lactamase_B_2"/>
    <property type="match status" value="1"/>
</dbReference>